<dbReference type="InterPro" id="IPR036390">
    <property type="entry name" value="WH_DNA-bd_sf"/>
</dbReference>
<dbReference type="SUPFAM" id="SSF64288">
    <property type="entry name" value="Chorismate lyase-like"/>
    <property type="match status" value="1"/>
</dbReference>
<keyword evidence="3" id="KW-0804">Transcription</keyword>
<dbReference type="Gene3D" id="1.10.10.10">
    <property type="entry name" value="Winged helix-like DNA-binding domain superfamily/Winged helix DNA-binding domain"/>
    <property type="match status" value="1"/>
</dbReference>
<reference evidence="5" key="1">
    <citation type="submission" date="2021-01" db="EMBL/GenBank/DDBJ databases">
        <title>Whole genome shotgun sequence of Rugosimonospora africana NBRC 104875.</title>
        <authorList>
            <person name="Komaki H."/>
            <person name="Tamura T."/>
        </authorList>
    </citation>
    <scope>NUCLEOTIDE SEQUENCE</scope>
    <source>
        <strain evidence="5">NBRC 104875</strain>
    </source>
</reference>
<dbReference type="SUPFAM" id="SSF46785">
    <property type="entry name" value="Winged helix' DNA-binding domain"/>
    <property type="match status" value="1"/>
</dbReference>
<dbReference type="InterPro" id="IPR036388">
    <property type="entry name" value="WH-like_DNA-bd_sf"/>
</dbReference>
<dbReference type="PRINTS" id="PR00035">
    <property type="entry name" value="HTHGNTR"/>
</dbReference>
<dbReference type="Proteomes" id="UP000642748">
    <property type="component" value="Unassembled WGS sequence"/>
</dbReference>
<gene>
    <name evidence="5" type="ORF">Raf01_46070</name>
</gene>
<evidence type="ECO:0000256" key="3">
    <source>
        <dbReference type="ARBA" id="ARBA00023163"/>
    </source>
</evidence>
<organism evidence="5 6">
    <name type="scientific">Rugosimonospora africana</name>
    <dbReference type="NCBI Taxonomy" id="556532"/>
    <lineage>
        <taxon>Bacteria</taxon>
        <taxon>Bacillati</taxon>
        <taxon>Actinomycetota</taxon>
        <taxon>Actinomycetes</taxon>
        <taxon>Micromonosporales</taxon>
        <taxon>Micromonosporaceae</taxon>
        <taxon>Rugosimonospora</taxon>
    </lineage>
</organism>
<dbReference type="SMART" id="SM00866">
    <property type="entry name" value="UTRA"/>
    <property type="match status" value="1"/>
</dbReference>
<evidence type="ECO:0000313" key="6">
    <source>
        <dbReference type="Proteomes" id="UP000642748"/>
    </source>
</evidence>
<dbReference type="InterPro" id="IPR050679">
    <property type="entry name" value="Bact_HTH_transcr_reg"/>
</dbReference>
<dbReference type="CDD" id="cd07377">
    <property type="entry name" value="WHTH_GntR"/>
    <property type="match status" value="1"/>
</dbReference>
<keyword evidence="6" id="KW-1185">Reference proteome</keyword>
<accession>A0A8J3VRP2</accession>
<evidence type="ECO:0000256" key="1">
    <source>
        <dbReference type="ARBA" id="ARBA00023015"/>
    </source>
</evidence>
<dbReference type="PANTHER" id="PTHR44846">
    <property type="entry name" value="MANNOSYL-D-GLYCERATE TRANSPORT/METABOLISM SYSTEM REPRESSOR MNGR-RELATED"/>
    <property type="match status" value="1"/>
</dbReference>
<dbReference type="InterPro" id="IPR011663">
    <property type="entry name" value="UTRA"/>
</dbReference>
<dbReference type="EMBL" id="BONZ01000043">
    <property type="protein sequence ID" value="GIH16435.1"/>
    <property type="molecule type" value="Genomic_DNA"/>
</dbReference>
<dbReference type="SMART" id="SM00345">
    <property type="entry name" value="HTH_GNTR"/>
    <property type="match status" value="1"/>
</dbReference>
<dbReference type="Pfam" id="PF07702">
    <property type="entry name" value="UTRA"/>
    <property type="match status" value="1"/>
</dbReference>
<dbReference type="PROSITE" id="PS50949">
    <property type="entry name" value="HTH_GNTR"/>
    <property type="match status" value="1"/>
</dbReference>
<dbReference type="GO" id="GO:0003677">
    <property type="term" value="F:DNA binding"/>
    <property type="evidence" value="ECO:0007669"/>
    <property type="project" value="UniProtKB-KW"/>
</dbReference>
<feature type="domain" description="HTH gntR-type" evidence="4">
    <location>
        <begin position="16"/>
        <end position="84"/>
    </location>
</feature>
<dbReference type="InterPro" id="IPR028978">
    <property type="entry name" value="Chorismate_lyase_/UTRA_dom_sf"/>
</dbReference>
<protein>
    <submittedName>
        <fullName evidence="5">GntR family transcriptional regulator</fullName>
    </submittedName>
</protein>
<dbReference type="RefSeq" id="WP_203920010.1">
    <property type="nucleotide sequence ID" value="NZ_BONZ01000043.1"/>
</dbReference>
<dbReference type="Gene3D" id="3.40.1410.10">
    <property type="entry name" value="Chorismate lyase-like"/>
    <property type="match status" value="1"/>
</dbReference>
<dbReference type="InterPro" id="IPR000524">
    <property type="entry name" value="Tscrpt_reg_HTH_GntR"/>
</dbReference>
<dbReference type="PANTHER" id="PTHR44846:SF17">
    <property type="entry name" value="GNTR-FAMILY TRANSCRIPTIONAL REGULATOR"/>
    <property type="match status" value="1"/>
</dbReference>
<evidence type="ECO:0000313" key="5">
    <source>
        <dbReference type="EMBL" id="GIH16435.1"/>
    </source>
</evidence>
<comment type="caution">
    <text evidence="5">The sequence shown here is derived from an EMBL/GenBank/DDBJ whole genome shotgun (WGS) entry which is preliminary data.</text>
</comment>
<dbReference type="GO" id="GO:0045892">
    <property type="term" value="P:negative regulation of DNA-templated transcription"/>
    <property type="evidence" value="ECO:0007669"/>
    <property type="project" value="TreeGrafter"/>
</dbReference>
<keyword evidence="1" id="KW-0805">Transcription regulation</keyword>
<keyword evidence="2" id="KW-0238">DNA-binding</keyword>
<dbReference type="GO" id="GO:0003700">
    <property type="term" value="F:DNA-binding transcription factor activity"/>
    <property type="evidence" value="ECO:0007669"/>
    <property type="project" value="InterPro"/>
</dbReference>
<proteinExistence type="predicted"/>
<dbReference type="Pfam" id="PF00392">
    <property type="entry name" value="GntR"/>
    <property type="match status" value="1"/>
</dbReference>
<evidence type="ECO:0000256" key="2">
    <source>
        <dbReference type="ARBA" id="ARBA00023125"/>
    </source>
</evidence>
<name>A0A8J3VRP2_9ACTN</name>
<evidence type="ECO:0000259" key="4">
    <source>
        <dbReference type="PROSITE" id="PS50949"/>
    </source>
</evidence>
<sequence length="248" mass="27086">MAFSPAEATVDRSSPVPLYYQLAQQLEAAIESGDLARGTQLGNEIALADQLGLSRPTVRRAIGYLVDRGLLVRKRGVGTQVVQPRVRRPLELTSLFDDLTGGDQDPTTEVLSLHEQPAPDLVARSLALAEGAPVAVLERLRYARGEPLAVLRNYLPADLVPLSAEALERTGLYQLMRAAGIRLHLATQTVGARCATAAEARLLRDRKGGALLTMQRTAYDDTGRAVEFGNHYYRASLYSFEFVLSSQR</sequence>
<dbReference type="AlphaFoldDB" id="A0A8J3VRP2"/>